<dbReference type="EMBL" id="JAIMBW010000001">
    <property type="protein sequence ID" value="MBY4895200.1"/>
    <property type="molecule type" value="Genomic_DNA"/>
</dbReference>
<name>A0A975YFY7_9RHOB</name>
<proteinExistence type="predicted"/>
<feature type="signal peptide" evidence="1">
    <location>
        <begin position="1"/>
        <end position="22"/>
    </location>
</feature>
<protein>
    <submittedName>
        <fullName evidence="2">Uncharacterized protein</fullName>
    </submittedName>
</protein>
<evidence type="ECO:0000313" key="3">
    <source>
        <dbReference type="Proteomes" id="UP000693972"/>
    </source>
</evidence>
<keyword evidence="3" id="KW-1185">Reference proteome</keyword>
<keyword evidence="1" id="KW-0732">Signal</keyword>
<evidence type="ECO:0000313" key="2">
    <source>
        <dbReference type="EMBL" id="QXL87801.1"/>
    </source>
</evidence>
<evidence type="ECO:0000256" key="1">
    <source>
        <dbReference type="SAM" id="SignalP"/>
    </source>
</evidence>
<dbReference type="AlphaFoldDB" id="A0A975YFY7"/>
<dbReference type="Proteomes" id="UP000693972">
    <property type="component" value="Unassembled WGS sequence"/>
</dbReference>
<dbReference type="RefSeq" id="WP_257894653.1">
    <property type="nucleotide sequence ID" value="NZ_JAIMBW010000001.1"/>
</dbReference>
<feature type="chain" id="PRO_5037586108" evidence="1">
    <location>
        <begin position="23"/>
        <end position="116"/>
    </location>
</feature>
<gene>
    <name evidence="2" type="ORF">KUL25_20755</name>
</gene>
<organism evidence="2">
    <name type="scientific">Gymnodinialimonas phycosphaerae</name>
    <dbReference type="NCBI Taxonomy" id="2841589"/>
    <lineage>
        <taxon>Bacteria</taxon>
        <taxon>Pseudomonadati</taxon>
        <taxon>Pseudomonadota</taxon>
        <taxon>Alphaproteobacteria</taxon>
        <taxon>Rhodobacterales</taxon>
        <taxon>Paracoccaceae</taxon>
        <taxon>Gymnodinialimonas</taxon>
    </lineage>
</organism>
<dbReference type="EMBL" id="CP078073">
    <property type="protein sequence ID" value="QXL87801.1"/>
    <property type="molecule type" value="Genomic_DNA"/>
</dbReference>
<reference evidence="2 3" key="1">
    <citation type="submission" date="2021-07" db="EMBL/GenBank/DDBJ databases">
        <title>Karlodiniumbacter phycospheric gen. nov., sp. nov., a phycosphere bacterium isolated from karlodinium veneficum.</title>
        <authorList>
            <person name="Peng Y."/>
            <person name="Jiang L."/>
            <person name="Lee J."/>
        </authorList>
    </citation>
    <scope>NUCLEOTIDE SEQUENCE</scope>
    <source>
        <strain evidence="2 3">N5</strain>
    </source>
</reference>
<sequence length="116" mass="11928">MTRFIPPLLAALLAGAPFAAGAQAVVPADHPGFVLAEAIAAQGCVLHQDDVNPLLAEAGLENAQFPEMAVPLMRDGYLRPSGEGTMTLTNWGLCIGEALAEAAAQPGSETTEAETE</sequence>
<accession>A0A975YFY7</accession>